<feature type="coiled-coil region" evidence="1">
    <location>
        <begin position="45"/>
        <end position="81"/>
    </location>
</feature>
<dbReference type="KEGG" id="ncs:NCAS_0E03960"/>
<dbReference type="AlphaFoldDB" id="G0VG46"/>
<reference evidence="2 3" key="1">
    <citation type="journal article" date="2011" name="Proc. Natl. Acad. Sci. U.S.A.">
        <title>Evolutionary erosion of yeast sex chromosomes by mating-type switching accidents.</title>
        <authorList>
            <person name="Gordon J.L."/>
            <person name="Armisen D."/>
            <person name="Proux-Wera E."/>
            <person name="Oheigeartaigh S.S."/>
            <person name="Byrne K.P."/>
            <person name="Wolfe K.H."/>
        </authorList>
    </citation>
    <scope>NUCLEOTIDE SEQUENCE [LARGE SCALE GENOMIC DNA]</scope>
    <source>
        <strain evidence="3">ATCC 76901 / BCRC 22586 / CBS 4309 / NBRC 1992 / NRRL Y-12630</strain>
    </source>
</reference>
<organism evidence="2 3">
    <name type="scientific">Naumovozyma castellii</name>
    <name type="common">Yeast</name>
    <name type="synonym">Saccharomyces castellii</name>
    <dbReference type="NCBI Taxonomy" id="27288"/>
    <lineage>
        <taxon>Eukaryota</taxon>
        <taxon>Fungi</taxon>
        <taxon>Dikarya</taxon>
        <taxon>Ascomycota</taxon>
        <taxon>Saccharomycotina</taxon>
        <taxon>Saccharomycetes</taxon>
        <taxon>Saccharomycetales</taxon>
        <taxon>Saccharomycetaceae</taxon>
        <taxon>Naumovozyma</taxon>
    </lineage>
</organism>
<reference key="2">
    <citation type="submission" date="2011-08" db="EMBL/GenBank/DDBJ databases">
        <title>Genome sequence of Naumovozyma castellii.</title>
        <authorList>
            <person name="Gordon J.L."/>
            <person name="Armisen D."/>
            <person name="Proux-Wera E."/>
            <person name="OhEigeartaigh S.S."/>
            <person name="Byrne K.P."/>
            <person name="Wolfe K.H."/>
        </authorList>
    </citation>
    <scope>NUCLEOTIDE SEQUENCE</scope>
    <source>
        <strain>Type strain:CBS 4309</strain>
    </source>
</reference>
<dbReference type="EMBL" id="HE576756">
    <property type="protein sequence ID" value="CCC70466.1"/>
    <property type="molecule type" value="Genomic_DNA"/>
</dbReference>
<gene>
    <name evidence="2" type="primary">NCAS0E03960</name>
    <name evidence="2" type="ordered locus">NCAS_0E03960</name>
</gene>
<proteinExistence type="predicted"/>
<evidence type="ECO:0000256" key="1">
    <source>
        <dbReference type="SAM" id="Coils"/>
    </source>
</evidence>
<keyword evidence="3" id="KW-1185">Reference proteome</keyword>
<dbReference type="GeneID" id="96904093"/>
<evidence type="ECO:0000313" key="3">
    <source>
        <dbReference type="Proteomes" id="UP000001640"/>
    </source>
</evidence>
<dbReference type="eggNOG" id="ENOG502T2QB">
    <property type="taxonomic scope" value="Eukaryota"/>
</dbReference>
<protein>
    <submittedName>
        <fullName evidence="2">Uncharacterized protein</fullName>
    </submittedName>
</protein>
<dbReference type="InParanoid" id="G0VG46"/>
<evidence type="ECO:0000313" key="2">
    <source>
        <dbReference type="EMBL" id="CCC70466.1"/>
    </source>
</evidence>
<dbReference type="HOGENOM" id="CLU_692778_0_0_1"/>
<keyword evidence="1" id="KW-0175">Coiled coil</keyword>
<dbReference type="Proteomes" id="UP000001640">
    <property type="component" value="Chromosome 5"/>
</dbReference>
<dbReference type="RefSeq" id="XP_003676822.1">
    <property type="nucleotide sequence ID" value="XM_003676774.1"/>
</dbReference>
<name>G0VG46_NAUCA</name>
<accession>G0VG46</accession>
<sequence length="398" mass="45708">MSDQRFAQILEAINSLRVDISSKIDATNAILAEHSEKLKVHSKVLEDASLMAAKLQKEIIEEEKKEEKDNEEIVFEKKEEEFKFDDAKFEQADAGANQLAADTKASVAEPAFSVNTLEERINHMKRELQNIVQQEKYLLTASPEDKNSYLVKLEEVRANVPTLILDSNDPRLLTCKRPLSDVSMGSISPEMDINAPYGVDVSSPLRYIQAQLIAKRVQFEDWSCFLHLCCSNLSLYVLKDFYDFFPTWIQCVVAFYMYIDFPAFNTKKYRELKHVQPSIFPDFFIKSINTNLNKEDALSFVGSRLDLATTSVPVVQRLQLVPAFPIDERGFVNFARLTFQHLQTLDYHADKFCSEFEYVYYSVVMLRAQQVSRYGLNNILNVAPKEAQEFVNMMAGHK</sequence>